<evidence type="ECO:0000256" key="5">
    <source>
        <dbReference type="ARBA" id="ARBA00023242"/>
    </source>
</evidence>
<dbReference type="EMBL" id="JAVIJP010000001">
    <property type="protein sequence ID" value="KAL3655789.1"/>
    <property type="molecule type" value="Genomic_DNA"/>
</dbReference>
<dbReference type="InterPro" id="IPR014891">
    <property type="entry name" value="DWNN_domain"/>
</dbReference>
<protein>
    <submittedName>
        <fullName evidence="11">Uncharacterized protein</fullName>
    </submittedName>
</protein>
<evidence type="ECO:0000256" key="4">
    <source>
        <dbReference type="ARBA" id="ARBA00022833"/>
    </source>
</evidence>
<reference evidence="12" key="1">
    <citation type="journal article" date="2024" name="IScience">
        <title>Strigolactones Initiate the Formation of Haustorium-like Structures in Castilleja.</title>
        <authorList>
            <person name="Buerger M."/>
            <person name="Peterson D."/>
            <person name="Chory J."/>
        </authorList>
    </citation>
    <scope>NUCLEOTIDE SEQUENCE [LARGE SCALE GENOMIC DNA]</scope>
</reference>
<dbReference type="Pfam" id="PF08783">
    <property type="entry name" value="DWNN"/>
    <property type="match status" value="1"/>
</dbReference>
<dbReference type="Proteomes" id="UP001632038">
    <property type="component" value="Unassembled WGS sequence"/>
</dbReference>
<feature type="region of interest" description="Disordered" evidence="7">
    <location>
        <begin position="530"/>
        <end position="762"/>
    </location>
</feature>
<accession>A0ABD3ERV7</accession>
<feature type="domain" description="DWNN" evidence="10">
    <location>
        <begin position="3"/>
        <end position="75"/>
    </location>
</feature>
<feature type="compositionally biased region" description="Basic and acidic residues" evidence="7">
    <location>
        <begin position="620"/>
        <end position="635"/>
    </location>
</feature>
<dbReference type="InterPro" id="IPR017907">
    <property type="entry name" value="Znf_RING_CS"/>
</dbReference>
<evidence type="ECO:0000313" key="11">
    <source>
        <dbReference type="EMBL" id="KAL3655789.1"/>
    </source>
</evidence>
<evidence type="ECO:0000256" key="6">
    <source>
        <dbReference type="PROSITE-ProRule" id="PRU00047"/>
    </source>
</evidence>
<dbReference type="CDD" id="cd16620">
    <property type="entry name" value="vRING-HC-C4C4_RBBP6"/>
    <property type="match status" value="1"/>
</dbReference>
<keyword evidence="4" id="KW-0862">Zinc</keyword>
<dbReference type="PANTHER" id="PTHR15439:SF11">
    <property type="entry name" value="E3 UBIQUITIN LIGASE PQT3-LIKE ISOFORM X1"/>
    <property type="match status" value="1"/>
</dbReference>
<keyword evidence="3 6" id="KW-0863">Zinc-finger</keyword>
<evidence type="ECO:0000259" key="9">
    <source>
        <dbReference type="PROSITE" id="PS50158"/>
    </source>
</evidence>
<dbReference type="GO" id="GO:0005634">
    <property type="term" value="C:nucleus"/>
    <property type="evidence" value="ECO:0007669"/>
    <property type="project" value="UniProtKB-SubCell"/>
</dbReference>
<evidence type="ECO:0000259" key="8">
    <source>
        <dbReference type="PROSITE" id="PS50089"/>
    </source>
</evidence>
<dbReference type="PROSITE" id="PS50158">
    <property type="entry name" value="ZF_CCHC"/>
    <property type="match status" value="1"/>
</dbReference>
<evidence type="ECO:0000256" key="7">
    <source>
        <dbReference type="SAM" id="MobiDB-lite"/>
    </source>
</evidence>
<name>A0ABD3ERV7_9LAMI</name>
<feature type="compositionally biased region" description="Basic residues" evidence="7">
    <location>
        <begin position="666"/>
        <end position="682"/>
    </location>
</feature>
<comment type="subcellular location">
    <subcellularLocation>
        <location evidence="1">Nucleus</location>
    </subcellularLocation>
</comment>
<dbReference type="InterPro" id="IPR013083">
    <property type="entry name" value="Znf_RING/FYVE/PHD"/>
</dbReference>
<dbReference type="PROSITE" id="PS51282">
    <property type="entry name" value="DWNN"/>
    <property type="match status" value="1"/>
</dbReference>
<sequence length="762" mass="85589">MSIRFKFRSSVNFDTLEIGDRGSIAVGELRTKILKGKQQHQGFDLVFSDAVSGLEFKGDDCQISNGSSVIVRRVPAGTLPSAVSPIQAVKDVGMKESHNRSPANAPVDEFDNLGADFMCPVPDSNFPDFSLELDQNDFMDNEVQAASLRLECQEHGPSDHRKVIPKGCDQSGNEKNILARVDQQINSNKLPTSNFPAEQCTNLPVEMKCPVCNTFFKEAVMIPCCQHSFCQNCIRQVLIEKGKCPKCFSSKCSVGDLLPNLSLRQAVEHFLEAQMLDAGLENAMQKYVPDGESGIQAKDFSCALSVVQKDLKFIQSSCATGKGSNPVHTEAFYNQQRQRNVPFGTSDNRDIKSNFPPLKVNQVDNMSGYPHINNMQRRPGDLEPSADFQGENQPVIPLANVHYEAESNTNRQGGFWMDSGGGDRNFSGFGGHRKGIRTCYTCGSPDHLMRDCPMPHQNPMFQPGNGAFHGGMPGYAAPYWNGSSMPPFSPYANMYSNPAMMPFNASMVPVSPFAAPHYYPSMVGGLPGPGQNMRMGNMGPPPHPEHFGLQHCENKRKHPTEDLERHNISDKDDSPERYRYNTPETSHDCKQQKETKSSRTRSDDSYGRKSSGKTQHNKHLHSDVHNVDARHEKGSRSSYSGSDKRPSHGEKSNSGKEDASRSSEGRHKHHHGESKKYHHDRKGQHYENDSSYVHHSAQKDAKRRVESGVRDSHKGYKERDAGHDHQRKHSREEHRDDRWQMANKDFDEDRRDEYRYHKRRAN</sequence>
<dbReference type="PANTHER" id="PTHR15439">
    <property type="entry name" value="RETINOBLASTOMA-BINDING PROTEIN 6"/>
    <property type="match status" value="1"/>
</dbReference>
<dbReference type="SMART" id="SM01180">
    <property type="entry name" value="DWNN"/>
    <property type="match status" value="1"/>
</dbReference>
<dbReference type="PROSITE" id="PS50089">
    <property type="entry name" value="ZF_RING_2"/>
    <property type="match status" value="1"/>
</dbReference>
<dbReference type="Gene3D" id="3.30.40.10">
    <property type="entry name" value="Zinc/RING finger domain, C3HC4 (zinc finger)"/>
    <property type="match status" value="1"/>
</dbReference>
<organism evidence="11 12">
    <name type="scientific">Castilleja foliolosa</name>
    <dbReference type="NCBI Taxonomy" id="1961234"/>
    <lineage>
        <taxon>Eukaryota</taxon>
        <taxon>Viridiplantae</taxon>
        <taxon>Streptophyta</taxon>
        <taxon>Embryophyta</taxon>
        <taxon>Tracheophyta</taxon>
        <taxon>Spermatophyta</taxon>
        <taxon>Magnoliopsida</taxon>
        <taxon>eudicotyledons</taxon>
        <taxon>Gunneridae</taxon>
        <taxon>Pentapetalae</taxon>
        <taxon>asterids</taxon>
        <taxon>lamiids</taxon>
        <taxon>Lamiales</taxon>
        <taxon>Orobanchaceae</taxon>
        <taxon>Pedicularideae</taxon>
        <taxon>Castillejinae</taxon>
        <taxon>Castilleja</taxon>
    </lineage>
</organism>
<proteinExistence type="predicted"/>
<keyword evidence="12" id="KW-1185">Reference proteome</keyword>
<gene>
    <name evidence="11" type="ORF">CASFOL_000185</name>
</gene>
<feature type="compositionally biased region" description="Basic and acidic residues" evidence="7">
    <location>
        <begin position="642"/>
        <end position="665"/>
    </location>
</feature>
<evidence type="ECO:0000256" key="1">
    <source>
        <dbReference type="ARBA" id="ARBA00004123"/>
    </source>
</evidence>
<dbReference type="Pfam" id="PF13923">
    <property type="entry name" value="zf-C3HC4_2"/>
    <property type="match status" value="1"/>
</dbReference>
<dbReference type="InterPro" id="IPR033489">
    <property type="entry name" value="RBBP6"/>
</dbReference>
<dbReference type="GO" id="GO:0008270">
    <property type="term" value="F:zinc ion binding"/>
    <property type="evidence" value="ECO:0007669"/>
    <property type="project" value="UniProtKB-KW"/>
</dbReference>
<keyword evidence="5" id="KW-0539">Nucleus</keyword>
<dbReference type="SMART" id="SM00343">
    <property type="entry name" value="ZnF_C2HC"/>
    <property type="match status" value="1"/>
</dbReference>
<feature type="compositionally biased region" description="Basic and acidic residues" evidence="7">
    <location>
        <begin position="559"/>
        <end position="607"/>
    </location>
</feature>
<dbReference type="InterPro" id="IPR001878">
    <property type="entry name" value="Znf_CCHC"/>
</dbReference>
<feature type="domain" description="RING-type" evidence="8">
    <location>
        <begin position="209"/>
        <end position="247"/>
    </location>
</feature>
<evidence type="ECO:0000259" key="10">
    <source>
        <dbReference type="PROSITE" id="PS51282"/>
    </source>
</evidence>
<evidence type="ECO:0000313" key="12">
    <source>
        <dbReference type="Proteomes" id="UP001632038"/>
    </source>
</evidence>
<feature type="compositionally biased region" description="Basic and acidic residues" evidence="7">
    <location>
        <begin position="697"/>
        <end position="755"/>
    </location>
</feature>
<dbReference type="Gene3D" id="3.10.20.90">
    <property type="entry name" value="Phosphatidylinositol 3-kinase Catalytic Subunit, Chain A, domain 1"/>
    <property type="match status" value="1"/>
</dbReference>
<dbReference type="InterPro" id="IPR001841">
    <property type="entry name" value="Znf_RING"/>
</dbReference>
<feature type="domain" description="CCHC-type" evidence="9">
    <location>
        <begin position="439"/>
        <end position="453"/>
    </location>
</feature>
<evidence type="ECO:0000256" key="3">
    <source>
        <dbReference type="ARBA" id="ARBA00022771"/>
    </source>
</evidence>
<dbReference type="PROSITE" id="PS00518">
    <property type="entry name" value="ZF_RING_1"/>
    <property type="match status" value="1"/>
</dbReference>
<dbReference type="Pfam" id="PF00098">
    <property type="entry name" value="zf-CCHC"/>
    <property type="match status" value="1"/>
</dbReference>
<dbReference type="SUPFAM" id="SSF57850">
    <property type="entry name" value="RING/U-box"/>
    <property type="match status" value="1"/>
</dbReference>
<dbReference type="AlphaFoldDB" id="A0ABD3ERV7"/>
<dbReference type="Gene3D" id="4.10.60.10">
    <property type="entry name" value="Zinc finger, CCHC-type"/>
    <property type="match status" value="1"/>
</dbReference>
<evidence type="ECO:0000256" key="2">
    <source>
        <dbReference type="ARBA" id="ARBA00022723"/>
    </source>
</evidence>
<keyword evidence="2" id="KW-0479">Metal-binding</keyword>
<comment type="caution">
    <text evidence="11">The sequence shown here is derived from an EMBL/GenBank/DDBJ whole genome shotgun (WGS) entry which is preliminary data.</text>
</comment>
<dbReference type="SMART" id="SM00184">
    <property type="entry name" value="RING"/>
    <property type="match status" value="1"/>
</dbReference>